<dbReference type="OrthoDB" id="6022998at2"/>
<feature type="transmembrane region" description="Helical" evidence="1">
    <location>
        <begin position="224"/>
        <end position="243"/>
    </location>
</feature>
<comment type="caution">
    <text evidence="2">The sequence shown here is derived from an EMBL/GenBank/DDBJ whole genome shotgun (WGS) entry which is preliminary data.</text>
</comment>
<feature type="transmembrane region" description="Helical" evidence="1">
    <location>
        <begin position="56"/>
        <end position="75"/>
    </location>
</feature>
<evidence type="ECO:0000313" key="3">
    <source>
        <dbReference type="Proteomes" id="UP000234845"/>
    </source>
</evidence>
<keyword evidence="1" id="KW-1133">Transmembrane helix</keyword>
<reference evidence="3" key="1">
    <citation type="submission" date="2017-11" db="EMBL/GenBank/DDBJ databases">
        <title>The draft genome sequence of Chromatocurvus sp. F02.</title>
        <authorList>
            <person name="Du Z.-J."/>
            <person name="Chang Y.-Q."/>
        </authorList>
    </citation>
    <scope>NUCLEOTIDE SEQUENCE [LARGE SCALE GENOMIC DNA]</scope>
    <source>
        <strain evidence="3">F02</strain>
    </source>
</reference>
<evidence type="ECO:0000256" key="1">
    <source>
        <dbReference type="SAM" id="Phobius"/>
    </source>
</evidence>
<feature type="transmembrane region" description="Helical" evidence="1">
    <location>
        <begin position="183"/>
        <end position="204"/>
    </location>
</feature>
<feature type="transmembrane region" description="Helical" evidence="1">
    <location>
        <begin position="14"/>
        <end position="36"/>
    </location>
</feature>
<sequence>MVGSSTVFGSYRRYHLFTAIKYLTYLLLGINVYLFLQEELLTLAHMRGEVTAGQLVQVFSATIDTGAWVILLLLFELETSVLDDSRIHGPVRWALHGIRGLCYVVICYAFIGYGAELVSLYQVVPFTGPDPCTLTGGQWSIMLNLDDFAVLDASNCAALGSEVYQLEGVRVLTSADSLRTAQWLAWTDVINAGIWILVVIVLEVEVRLQLRDQLTGQVLRINKYLKLVLYALLFLAAAYWGVAGDLLDFWDAALWLFAFIFIELNVFEWQYEAAREGTTA</sequence>
<dbReference type="Proteomes" id="UP000234845">
    <property type="component" value="Unassembled WGS sequence"/>
</dbReference>
<gene>
    <name evidence="2" type="ORF">CWI75_05010</name>
</gene>
<organism evidence="2 3">
    <name type="scientific">Kineobactrum sediminis</name>
    <dbReference type="NCBI Taxonomy" id="1905677"/>
    <lineage>
        <taxon>Bacteria</taxon>
        <taxon>Pseudomonadati</taxon>
        <taxon>Pseudomonadota</taxon>
        <taxon>Gammaproteobacteria</taxon>
        <taxon>Cellvibrionales</taxon>
        <taxon>Halieaceae</taxon>
        <taxon>Kineobactrum</taxon>
    </lineage>
</organism>
<evidence type="ECO:0000313" key="2">
    <source>
        <dbReference type="EMBL" id="PLW83705.1"/>
    </source>
</evidence>
<protein>
    <recommendedName>
        <fullName evidence="4">Shikimate kinase</fullName>
    </recommendedName>
</protein>
<proteinExistence type="predicted"/>
<keyword evidence="1" id="KW-0812">Transmembrane</keyword>
<name>A0A2N5Y5M6_9GAMM</name>
<dbReference type="RefSeq" id="WP_101520386.1">
    <property type="nucleotide sequence ID" value="NZ_PKLZ01000002.1"/>
</dbReference>
<dbReference type="AlphaFoldDB" id="A0A2N5Y5M6"/>
<keyword evidence="3" id="KW-1185">Reference proteome</keyword>
<feature type="transmembrane region" description="Helical" evidence="1">
    <location>
        <begin position="96"/>
        <end position="115"/>
    </location>
</feature>
<accession>A0A2N5Y5M6</accession>
<feature type="transmembrane region" description="Helical" evidence="1">
    <location>
        <begin position="249"/>
        <end position="267"/>
    </location>
</feature>
<keyword evidence="1" id="KW-0472">Membrane</keyword>
<evidence type="ECO:0008006" key="4">
    <source>
        <dbReference type="Google" id="ProtNLM"/>
    </source>
</evidence>
<dbReference type="EMBL" id="PKLZ01000002">
    <property type="protein sequence ID" value="PLW83705.1"/>
    <property type="molecule type" value="Genomic_DNA"/>
</dbReference>